<dbReference type="InterPro" id="IPR013328">
    <property type="entry name" value="6PGD_dom2"/>
</dbReference>
<dbReference type="EMBL" id="JAAMPI010000520">
    <property type="protein sequence ID" value="KAF4630731.1"/>
    <property type="molecule type" value="Genomic_DNA"/>
</dbReference>
<evidence type="ECO:0000313" key="3">
    <source>
        <dbReference type="EMBL" id="KAF4630731.1"/>
    </source>
</evidence>
<dbReference type="AlphaFoldDB" id="A0A8H4W240"/>
<dbReference type="SUPFAM" id="SSF51735">
    <property type="entry name" value="NAD(P)-binding Rossmann-fold domains"/>
    <property type="match status" value="1"/>
</dbReference>
<dbReference type="PANTHER" id="PTHR43060">
    <property type="entry name" value="3-HYDROXYISOBUTYRATE DEHYDROGENASE-LIKE 1, MITOCHONDRIAL-RELATED"/>
    <property type="match status" value="1"/>
</dbReference>
<gene>
    <name evidence="3" type="ORF">G7Y89_g7409</name>
</gene>
<dbReference type="Pfam" id="PF03446">
    <property type="entry name" value="NAD_binding_2"/>
    <property type="match status" value="1"/>
</dbReference>
<dbReference type="GO" id="GO:0050661">
    <property type="term" value="F:NADP binding"/>
    <property type="evidence" value="ECO:0007669"/>
    <property type="project" value="InterPro"/>
</dbReference>
<protein>
    <recommendedName>
        <fullName evidence="5">3-hydroxyisobutyrate dehydrogenase</fullName>
    </recommendedName>
</protein>
<dbReference type="Proteomes" id="UP000566819">
    <property type="component" value="Unassembled WGS sequence"/>
</dbReference>
<evidence type="ECO:0000259" key="2">
    <source>
        <dbReference type="Pfam" id="PF14833"/>
    </source>
</evidence>
<reference evidence="3 4" key="1">
    <citation type="submission" date="2020-03" db="EMBL/GenBank/DDBJ databases">
        <title>Draft Genome Sequence of Cudoniella acicularis.</title>
        <authorList>
            <person name="Buettner E."/>
            <person name="Kellner H."/>
        </authorList>
    </citation>
    <scope>NUCLEOTIDE SEQUENCE [LARGE SCALE GENOMIC DNA]</scope>
    <source>
        <strain evidence="3 4">DSM 108380</strain>
    </source>
</reference>
<evidence type="ECO:0008006" key="5">
    <source>
        <dbReference type="Google" id="ProtNLM"/>
    </source>
</evidence>
<dbReference type="InterPro" id="IPR036291">
    <property type="entry name" value="NAD(P)-bd_dom_sf"/>
</dbReference>
<dbReference type="InterPro" id="IPR029154">
    <property type="entry name" value="HIBADH-like_NADP-bd"/>
</dbReference>
<sequence>MGFGMATNLIKRSHRVTGFDVWAPTLTRFSTAGGSTASTPKDAVKDAQYVVFMVATAAQILSALFDSETGAIHALEKGATLILCSTGPPEHVPHVRSLLDGTYDRKDVLIVDAPVSGGTIRAADGTLTILASGPEDALVAARPVLDAMAGSNLYIIPGGLGAGTKVKMVHQVLAGIHITMTSEAMGFAAALGLDTKKAFEVLKDGEGGSWMFANRTPHMIVEDEKIYSALNIIVKDIGIVTSGGRSAHFPLFLSSTVEQVLASGVSSGYGPKDDSALWKIYLPQSPNLVLQLASSPPSLTPSEEAAKLKLVEKVMAGVHLVSAVEAMSLGAKVGLDTRQLFEIIAGAAGNSWMFTERTPQLLSGKWEEGKGGKTVDDVIAELTQSLEEASRLKYPLHLADLHSDSPGFLSTFKPRISRFLRL</sequence>
<accession>A0A8H4W240</accession>
<evidence type="ECO:0000259" key="1">
    <source>
        <dbReference type="Pfam" id="PF03446"/>
    </source>
</evidence>
<feature type="domain" description="6-phosphogluconate dehydrogenase NADP-binding" evidence="1">
    <location>
        <begin position="1"/>
        <end position="151"/>
    </location>
</feature>
<feature type="domain" description="3-hydroxyisobutyrate dehydrogenase-like NAD-binding" evidence="2">
    <location>
        <begin position="306"/>
        <end position="400"/>
    </location>
</feature>
<dbReference type="InterPro" id="IPR008927">
    <property type="entry name" value="6-PGluconate_DH-like_C_sf"/>
</dbReference>
<keyword evidence="4" id="KW-1185">Reference proteome</keyword>
<comment type="caution">
    <text evidence="3">The sequence shown here is derived from an EMBL/GenBank/DDBJ whole genome shotgun (WGS) entry which is preliminary data.</text>
</comment>
<proteinExistence type="predicted"/>
<evidence type="ECO:0000313" key="4">
    <source>
        <dbReference type="Proteomes" id="UP000566819"/>
    </source>
</evidence>
<dbReference type="Gene3D" id="3.40.50.720">
    <property type="entry name" value="NAD(P)-binding Rossmann-like Domain"/>
    <property type="match status" value="1"/>
</dbReference>
<organism evidence="3 4">
    <name type="scientific">Cudoniella acicularis</name>
    <dbReference type="NCBI Taxonomy" id="354080"/>
    <lineage>
        <taxon>Eukaryota</taxon>
        <taxon>Fungi</taxon>
        <taxon>Dikarya</taxon>
        <taxon>Ascomycota</taxon>
        <taxon>Pezizomycotina</taxon>
        <taxon>Leotiomycetes</taxon>
        <taxon>Helotiales</taxon>
        <taxon>Tricladiaceae</taxon>
        <taxon>Cudoniella</taxon>
    </lineage>
</organism>
<feature type="domain" description="3-hydroxyisobutyrate dehydrogenase-like NAD-binding" evidence="2">
    <location>
        <begin position="161"/>
        <end position="280"/>
    </location>
</feature>
<dbReference type="InterPro" id="IPR006115">
    <property type="entry name" value="6PGDH_NADP-bd"/>
</dbReference>
<dbReference type="OrthoDB" id="48988at2759"/>
<dbReference type="PANTHER" id="PTHR43060:SF17">
    <property type="entry name" value="L-THREONATE DEHYDROGENASE"/>
    <property type="match status" value="1"/>
</dbReference>
<dbReference type="SUPFAM" id="SSF48179">
    <property type="entry name" value="6-phosphogluconate dehydrogenase C-terminal domain-like"/>
    <property type="match status" value="2"/>
</dbReference>
<dbReference type="GO" id="GO:0051287">
    <property type="term" value="F:NAD binding"/>
    <property type="evidence" value="ECO:0007669"/>
    <property type="project" value="InterPro"/>
</dbReference>
<dbReference type="Gene3D" id="1.10.1040.10">
    <property type="entry name" value="N-(1-d-carboxylethyl)-l-norvaline Dehydrogenase, domain 2"/>
    <property type="match status" value="2"/>
</dbReference>
<name>A0A8H4W240_9HELO</name>
<dbReference type="Pfam" id="PF14833">
    <property type="entry name" value="NAD_binding_11"/>
    <property type="match status" value="2"/>
</dbReference>